<evidence type="ECO:0000256" key="1">
    <source>
        <dbReference type="SAM" id="SignalP"/>
    </source>
</evidence>
<dbReference type="EMBL" id="CP023434">
    <property type="protein sequence ID" value="AXY26328.1"/>
    <property type="molecule type" value="Genomic_DNA"/>
</dbReference>
<dbReference type="AlphaFoldDB" id="A0A347WMM1"/>
<feature type="signal peptide" evidence="1">
    <location>
        <begin position="1"/>
        <end position="25"/>
    </location>
</feature>
<gene>
    <name evidence="2" type="ORF">CL176_10150</name>
</gene>
<dbReference type="KEGG" id="abae:CL176_10150"/>
<keyword evidence="3" id="KW-1185">Reference proteome</keyword>
<evidence type="ECO:0000313" key="2">
    <source>
        <dbReference type="EMBL" id="AXY26328.1"/>
    </source>
</evidence>
<keyword evidence="1" id="KW-0732">Signal</keyword>
<proteinExistence type="predicted"/>
<dbReference type="OrthoDB" id="2139350at2"/>
<feature type="chain" id="PRO_5017015146" description="Sortase" evidence="1">
    <location>
        <begin position="26"/>
        <end position="242"/>
    </location>
</feature>
<organism evidence="2 3">
    <name type="scientific">Suicoccus acidiformans</name>
    <dbReference type="NCBI Taxonomy" id="2036206"/>
    <lineage>
        <taxon>Bacteria</taxon>
        <taxon>Bacillati</taxon>
        <taxon>Bacillota</taxon>
        <taxon>Bacilli</taxon>
        <taxon>Lactobacillales</taxon>
        <taxon>Aerococcaceae</taxon>
        <taxon>Suicoccus</taxon>
    </lineage>
</organism>
<dbReference type="RefSeq" id="WP_118991200.1">
    <property type="nucleotide sequence ID" value="NZ_CP023434.1"/>
</dbReference>
<name>A0A347WMM1_9LACT</name>
<sequence>MRKTLMKFLLLANLVPVISPLTAYARSTQPVPAHGAIEISAESTSETTSDETEDEVLRPEDVEGAVIHEPVYPEAYKTIDPKTLAKRGEQRGYNPNTIVVDGYEIPYVDMRGNTGADEDYIALSEALDQNLCVYVGDQGMNTFFGHYYNLSDNGVFNPLNDVISFGEGSEVIITDEAGYSRGYEITQVMEFLHPDQTLQFYGDDYLPTLAYEGNGEDMVYVQYCRWDYALGLLISNIGYRVW</sequence>
<accession>A0A347WMM1</accession>
<dbReference type="Proteomes" id="UP000263232">
    <property type="component" value="Chromosome"/>
</dbReference>
<evidence type="ECO:0008006" key="4">
    <source>
        <dbReference type="Google" id="ProtNLM"/>
    </source>
</evidence>
<evidence type="ECO:0000313" key="3">
    <source>
        <dbReference type="Proteomes" id="UP000263232"/>
    </source>
</evidence>
<reference evidence="2 3" key="1">
    <citation type="submission" date="2017-09" db="EMBL/GenBank/DDBJ databases">
        <title>Complete genome sequence of Oxytococcus suis strain ZY16052.</title>
        <authorList>
            <person name="Li F."/>
        </authorList>
    </citation>
    <scope>NUCLEOTIDE SEQUENCE [LARGE SCALE GENOMIC DNA]</scope>
    <source>
        <strain evidence="2 3">ZY16052</strain>
    </source>
</reference>
<protein>
    <recommendedName>
        <fullName evidence="4">Sortase</fullName>
    </recommendedName>
</protein>